<feature type="region of interest" description="Disordered" evidence="1">
    <location>
        <begin position="410"/>
        <end position="433"/>
    </location>
</feature>
<protein>
    <submittedName>
        <fullName evidence="3">SpoIID/LytB domain-containing protein</fullName>
    </submittedName>
</protein>
<name>A0A6L5Y8U8_9BACT</name>
<dbReference type="InterPro" id="IPR051922">
    <property type="entry name" value="Bact_Sporulation_Assoc"/>
</dbReference>
<evidence type="ECO:0000256" key="1">
    <source>
        <dbReference type="SAM" id="MobiDB-lite"/>
    </source>
</evidence>
<comment type="caution">
    <text evidence="3">The sequence shown here is derived from an EMBL/GenBank/DDBJ whole genome shotgun (WGS) entry which is preliminary data.</text>
</comment>
<evidence type="ECO:0000259" key="2">
    <source>
        <dbReference type="Pfam" id="PF08486"/>
    </source>
</evidence>
<reference evidence="3 4" key="1">
    <citation type="submission" date="2019-08" db="EMBL/GenBank/DDBJ databases">
        <title>In-depth cultivation of the pig gut microbiome towards novel bacterial diversity and tailored functional studies.</title>
        <authorList>
            <person name="Wylensek D."/>
            <person name="Hitch T.C.A."/>
            <person name="Clavel T."/>
        </authorList>
    </citation>
    <scope>NUCLEOTIDE SEQUENCE [LARGE SCALE GENOMIC DNA]</scope>
    <source>
        <strain evidence="3 4">SM-530-WT-4B</strain>
    </source>
</reference>
<accession>A0A6L5Y8U8</accession>
<dbReference type="NCBIfam" id="TIGR02669">
    <property type="entry name" value="SpoIID_LytB"/>
    <property type="match status" value="1"/>
</dbReference>
<proteinExistence type="predicted"/>
<dbReference type="GO" id="GO:0030288">
    <property type="term" value="C:outer membrane-bounded periplasmic space"/>
    <property type="evidence" value="ECO:0007669"/>
    <property type="project" value="TreeGrafter"/>
</dbReference>
<dbReference type="PANTHER" id="PTHR30032:SF4">
    <property type="entry name" value="AMIDASE ENHANCER"/>
    <property type="match status" value="1"/>
</dbReference>
<gene>
    <name evidence="3" type="ORF">FYJ74_00030</name>
</gene>
<dbReference type="InterPro" id="IPR013693">
    <property type="entry name" value="SpoIID/LytB_N"/>
</dbReference>
<feature type="domain" description="Sporulation stage II protein D amidase enhancer LytB N-terminal" evidence="2">
    <location>
        <begin position="123"/>
        <end position="212"/>
    </location>
</feature>
<organism evidence="3 4">
    <name type="scientific">Pyramidobacter porci</name>
    <dbReference type="NCBI Taxonomy" id="2605789"/>
    <lineage>
        <taxon>Bacteria</taxon>
        <taxon>Thermotogati</taxon>
        <taxon>Synergistota</taxon>
        <taxon>Synergistia</taxon>
        <taxon>Synergistales</taxon>
        <taxon>Dethiosulfovibrionaceae</taxon>
        <taxon>Pyramidobacter</taxon>
    </lineage>
</organism>
<dbReference type="GO" id="GO:0030435">
    <property type="term" value="P:sporulation resulting in formation of a cellular spore"/>
    <property type="evidence" value="ECO:0007669"/>
    <property type="project" value="InterPro"/>
</dbReference>
<sequence>MRTVILARRRLRRHRISWNCCKKIFLAVFFFSLCLAAEAQARWIRVGLVTAPSAPISGRGLSGKDGGGRRFSLPASFSAHARGSNVVIQGKSYVSPVIVSSPHQIRCGKVSYEGELVLRARGSQITVINRLDVEKYLRGVLGYEINPQWGMEVLKAQAVISRTYALAQMGRHEASGYDVCTTDHCQVYRGTNVLHASTDRAIAQTRGQVLTYKGGLAHTFFCSDSGGATADVSDVWGKSVPYLIVRKEPFPSESPKARWEASLSAGEIQNALAKKGRSVGTLSQIAIERRDAAGRAATLRFTGSAGSSVLSSAAFRTLIGAKKVRSTFFEFSSEGPRMTDVPDPAQRREAPHAARKIAFDTTPLTAAEDAQLKALIEQKKFNVDERLDMILYPERRRNYLYKALGVEAPETEREREPLEQPAEPAKRIPNPSRTGVFANLTGGSVTLYGRGWGHGVGLSQWGAKAMADRGWSAERILEFYYPGTVIQKR</sequence>
<keyword evidence="4" id="KW-1185">Reference proteome</keyword>
<evidence type="ECO:0000313" key="3">
    <source>
        <dbReference type="EMBL" id="MST54448.1"/>
    </source>
</evidence>
<dbReference type="EMBL" id="VUNH01000001">
    <property type="protein sequence ID" value="MST54448.1"/>
    <property type="molecule type" value="Genomic_DNA"/>
</dbReference>
<dbReference type="InterPro" id="IPR013486">
    <property type="entry name" value="SpoIID/LytB"/>
</dbReference>
<dbReference type="RefSeq" id="WP_154527597.1">
    <property type="nucleotide sequence ID" value="NZ_VUNH01000001.1"/>
</dbReference>
<evidence type="ECO:0000313" key="4">
    <source>
        <dbReference type="Proteomes" id="UP000473699"/>
    </source>
</evidence>
<dbReference type="Proteomes" id="UP000473699">
    <property type="component" value="Unassembled WGS sequence"/>
</dbReference>
<dbReference type="PANTHER" id="PTHR30032">
    <property type="entry name" value="N-ACETYLMURAMOYL-L-ALANINE AMIDASE-RELATED"/>
    <property type="match status" value="1"/>
</dbReference>
<dbReference type="AlphaFoldDB" id="A0A6L5Y8U8"/>
<dbReference type="Pfam" id="PF08486">
    <property type="entry name" value="SpoIID"/>
    <property type="match status" value="1"/>
</dbReference>